<protein>
    <submittedName>
        <fullName evidence="2">Uncharacterized protein</fullName>
    </submittedName>
</protein>
<keyword evidence="1" id="KW-0472">Membrane</keyword>
<accession>A0ABD3H4V5</accession>
<gene>
    <name evidence="2" type="ORF">R1sor_003128</name>
</gene>
<dbReference type="Proteomes" id="UP001633002">
    <property type="component" value="Unassembled WGS sequence"/>
</dbReference>
<keyword evidence="3" id="KW-1185">Reference proteome</keyword>
<evidence type="ECO:0000256" key="1">
    <source>
        <dbReference type="SAM" id="Phobius"/>
    </source>
</evidence>
<sequence length="103" mass="11859">MTSFDPNHWKCTPEFIPPIHPPTKDPKNKYAARCNTSIKTVKIAQNFYGVMHHHPLTGYKMPGAYGQTPVFDDLTYFSLRSCSSAHIYSSSLFFLFVIVFLRR</sequence>
<reference evidence="2 3" key="1">
    <citation type="submission" date="2024-09" db="EMBL/GenBank/DDBJ databases">
        <title>Chromosome-scale assembly of Riccia sorocarpa.</title>
        <authorList>
            <person name="Paukszto L."/>
        </authorList>
    </citation>
    <scope>NUCLEOTIDE SEQUENCE [LARGE SCALE GENOMIC DNA]</scope>
    <source>
        <strain evidence="2">LP-2024</strain>
        <tissue evidence="2">Aerial parts of the thallus</tissue>
    </source>
</reference>
<dbReference type="AlphaFoldDB" id="A0ABD3H4V5"/>
<name>A0ABD3H4V5_9MARC</name>
<evidence type="ECO:0000313" key="3">
    <source>
        <dbReference type="Proteomes" id="UP001633002"/>
    </source>
</evidence>
<keyword evidence="1" id="KW-1133">Transmembrane helix</keyword>
<evidence type="ECO:0000313" key="2">
    <source>
        <dbReference type="EMBL" id="KAL3685106.1"/>
    </source>
</evidence>
<keyword evidence="1" id="KW-0812">Transmembrane</keyword>
<proteinExistence type="predicted"/>
<dbReference type="EMBL" id="JBJQOH010000006">
    <property type="protein sequence ID" value="KAL3685106.1"/>
    <property type="molecule type" value="Genomic_DNA"/>
</dbReference>
<feature type="transmembrane region" description="Helical" evidence="1">
    <location>
        <begin position="85"/>
        <end position="101"/>
    </location>
</feature>
<comment type="caution">
    <text evidence="2">The sequence shown here is derived from an EMBL/GenBank/DDBJ whole genome shotgun (WGS) entry which is preliminary data.</text>
</comment>
<organism evidence="2 3">
    <name type="scientific">Riccia sorocarpa</name>
    <dbReference type="NCBI Taxonomy" id="122646"/>
    <lineage>
        <taxon>Eukaryota</taxon>
        <taxon>Viridiplantae</taxon>
        <taxon>Streptophyta</taxon>
        <taxon>Embryophyta</taxon>
        <taxon>Marchantiophyta</taxon>
        <taxon>Marchantiopsida</taxon>
        <taxon>Marchantiidae</taxon>
        <taxon>Marchantiales</taxon>
        <taxon>Ricciaceae</taxon>
        <taxon>Riccia</taxon>
    </lineage>
</organism>